<organism evidence="2 3">
    <name type="scientific">Streptomyces durbertensis</name>
    <dbReference type="NCBI Taxonomy" id="2448886"/>
    <lineage>
        <taxon>Bacteria</taxon>
        <taxon>Bacillati</taxon>
        <taxon>Actinomycetota</taxon>
        <taxon>Actinomycetes</taxon>
        <taxon>Kitasatosporales</taxon>
        <taxon>Streptomycetaceae</taxon>
        <taxon>Streptomyces</taxon>
    </lineage>
</organism>
<proteinExistence type="predicted"/>
<evidence type="ECO:0000313" key="2">
    <source>
        <dbReference type="EMBL" id="MBB1246313.1"/>
    </source>
</evidence>
<dbReference type="EMBL" id="WMLF01000457">
    <property type="protein sequence ID" value="MBB1246313.1"/>
    <property type="molecule type" value="Genomic_DNA"/>
</dbReference>
<keyword evidence="3" id="KW-1185">Reference proteome</keyword>
<reference evidence="3" key="1">
    <citation type="journal article" date="2020" name="Syst. Appl. Microbiol.">
        <title>Streptomyces alkaliterrae sp. nov., isolated from an alkaline soil, and emended descriptions of Streptomyces alkaliphilus, Streptomyces calidiresistens and Streptomyces durbertensis.</title>
        <authorList>
            <person name="Swiecimska M."/>
            <person name="Golinska P."/>
            <person name="Nouioui I."/>
            <person name="Wypij M."/>
            <person name="Rai M."/>
            <person name="Sangal V."/>
            <person name="Goodfellow M."/>
        </authorList>
    </citation>
    <scope>NUCLEOTIDE SEQUENCE [LARGE SCALE GENOMIC DNA]</scope>
    <source>
        <strain evidence="3">DSM 104538</strain>
    </source>
</reference>
<evidence type="ECO:0000256" key="1">
    <source>
        <dbReference type="SAM" id="MobiDB-lite"/>
    </source>
</evidence>
<sequence length="47" mass="5422">MDTERGRSAPAEERASGAAERRDVREAVRRIAAEEAVRWQELLERLK</sequence>
<feature type="region of interest" description="Disordered" evidence="1">
    <location>
        <begin position="1"/>
        <end position="24"/>
    </location>
</feature>
<accession>A0ABR6EMH6</accession>
<gene>
    <name evidence="2" type="ORF">GL263_22540</name>
</gene>
<evidence type="ECO:0000313" key="3">
    <source>
        <dbReference type="Proteomes" id="UP000766698"/>
    </source>
</evidence>
<name>A0ABR6EMH6_9ACTN</name>
<dbReference type="RefSeq" id="WP_182857581.1">
    <property type="nucleotide sequence ID" value="NZ_WMLF01000457.1"/>
</dbReference>
<comment type="caution">
    <text evidence="2">The sequence shown here is derived from an EMBL/GenBank/DDBJ whole genome shotgun (WGS) entry which is preliminary data.</text>
</comment>
<protein>
    <submittedName>
        <fullName evidence="2">Uncharacterized protein</fullName>
    </submittedName>
</protein>
<dbReference type="Proteomes" id="UP000766698">
    <property type="component" value="Unassembled WGS sequence"/>
</dbReference>